<dbReference type="GO" id="GO:0019853">
    <property type="term" value="P:L-ascorbic acid biosynthetic process"/>
    <property type="evidence" value="ECO:0007669"/>
    <property type="project" value="TreeGrafter"/>
</dbReference>
<dbReference type="Pfam" id="PF08450">
    <property type="entry name" value="SGL"/>
    <property type="match status" value="1"/>
</dbReference>
<feature type="binding site" evidence="2">
    <location>
        <position position="134"/>
    </location>
    <ligand>
        <name>substrate</name>
    </ligand>
</feature>
<evidence type="ECO:0000313" key="5">
    <source>
        <dbReference type="Proteomes" id="UP000185511"/>
    </source>
</evidence>
<evidence type="ECO:0000259" key="3">
    <source>
        <dbReference type="Pfam" id="PF08450"/>
    </source>
</evidence>
<gene>
    <name evidence="4" type="ORF">UA74_06230</name>
</gene>
<proteinExistence type="inferred from homology"/>
<dbReference type="EMBL" id="CP016076">
    <property type="protein sequence ID" value="APU13319.1"/>
    <property type="molecule type" value="Genomic_DNA"/>
</dbReference>
<evidence type="ECO:0000256" key="2">
    <source>
        <dbReference type="PIRSR" id="PIRSR605511-2"/>
    </source>
</evidence>
<dbReference type="InterPro" id="IPR013658">
    <property type="entry name" value="SGL"/>
</dbReference>
<dbReference type="Proteomes" id="UP000185511">
    <property type="component" value="Chromosome"/>
</dbReference>
<dbReference type="PRINTS" id="PR01790">
    <property type="entry name" value="SMP30FAMILY"/>
</dbReference>
<keyword evidence="5" id="KW-1185">Reference proteome</keyword>
<dbReference type="PANTHER" id="PTHR10907:SF47">
    <property type="entry name" value="REGUCALCIN"/>
    <property type="match status" value="1"/>
</dbReference>
<comment type="similarity">
    <text evidence="1">Belongs to the SMP-30/CGR1 family.</text>
</comment>
<dbReference type="GO" id="GO:0005509">
    <property type="term" value="F:calcium ion binding"/>
    <property type="evidence" value="ECO:0007669"/>
    <property type="project" value="TreeGrafter"/>
</dbReference>
<dbReference type="InterPro" id="IPR011042">
    <property type="entry name" value="6-blade_b-propeller_TolB-like"/>
</dbReference>
<dbReference type="Gene3D" id="2.120.10.30">
    <property type="entry name" value="TolB, C-terminal domain"/>
    <property type="match status" value="1"/>
</dbReference>
<reference evidence="5" key="1">
    <citation type="submission" date="2016-06" db="EMBL/GenBank/DDBJ databases">
        <title>Complete genome sequence of Actinoalloteichus fjordicus DSM 46855 (=ADI127-17), type strain of the new species Actinoalloteichus fjordicus.</title>
        <authorList>
            <person name="Ruckert C."/>
            <person name="Nouioui I."/>
            <person name="Willmese J."/>
            <person name="van Wezel G."/>
            <person name="Klenk H.-P."/>
            <person name="Kalinowski J."/>
            <person name="Zotchev S.B."/>
        </authorList>
    </citation>
    <scope>NUCLEOTIDE SEQUENCE [LARGE SCALE GENOMIC DNA]</scope>
    <source>
        <strain evidence="5">ADI127-7</strain>
    </source>
</reference>
<accession>A0AAC9LBJ5</accession>
<sequence length="317" mass="33374">MVNHASCEVAVEQAAAEGACPTWDITAESLLWVDTPNARVHRYQPITGVDVTMDLPQRVGAVRPRVRGGLVASLRDGIALIDSDDTRRWLVYWARPDAEPGMASVDPAGRLWAGSHAAAADATRWPATARSANDEAPAPMSALDPATAPAGAAGRGWLARIEPDGAASTPLNPAAEITGLGWSPDERSMYVVERGTRRVDVLTFDRPTGAGTDRRPLFEVADGPGEPSGLCVDAAGCLWVTIRGGAAIHRYTPAGALDRRIELPAVEPTGCCFGGFGFTDLYVTTATPATDSGLEQDGRLLVLPDLDVGLPDTLFLG</sequence>
<dbReference type="SUPFAM" id="SSF63829">
    <property type="entry name" value="Calcium-dependent phosphotriesterase"/>
    <property type="match status" value="1"/>
</dbReference>
<evidence type="ECO:0000313" key="4">
    <source>
        <dbReference type="EMBL" id="APU13319.1"/>
    </source>
</evidence>
<dbReference type="RefSeq" id="WP_075765995.1">
    <property type="nucleotide sequence ID" value="NZ_CP016076.1"/>
</dbReference>
<name>A0AAC9LBJ5_9PSEU</name>
<evidence type="ECO:0000256" key="1">
    <source>
        <dbReference type="ARBA" id="ARBA00008853"/>
    </source>
</evidence>
<organism evidence="4 5">
    <name type="scientific">Actinoalloteichus fjordicus</name>
    <dbReference type="NCBI Taxonomy" id="1612552"/>
    <lineage>
        <taxon>Bacteria</taxon>
        <taxon>Bacillati</taxon>
        <taxon>Actinomycetota</taxon>
        <taxon>Actinomycetes</taxon>
        <taxon>Pseudonocardiales</taxon>
        <taxon>Pseudonocardiaceae</taxon>
        <taxon>Actinoalloteichus</taxon>
    </lineage>
</organism>
<protein>
    <submittedName>
        <fullName evidence="4">Gluconolactonase</fullName>
    </submittedName>
</protein>
<dbReference type="InterPro" id="IPR005511">
    <property type="entry name" value="SMP-30"/>
</dbReference>
<dbReference type="GO" id="GO:0004341">
    <property type="term" value="F:gluconolactonase activity"/>
    <property type="evidence" value="ECO:0007669"/>
    <property type="project" value="TreeGrafter"/>
</dbReference>
<feature type="domain" description="SMP-30/Gluconolactonase/LRE-like region" evidence="3">
    <location>
        <begin position="18"/>
        <end position="287"/>
    </location>
</feature>
<dbReference type="AlphaFoldDB" id="A0AAC9LBJ5"/>
<dbReference type="PANTHER" id="PTHR10907">
    <property type="entry name" value="REGUCALCIN"/>
    <property type="match status" value="1"/>
</dbReference>
<dbReference type="KEGG" id="acad:UA74_06230"/>